<dbReference type="Gene3D" id="3.90.550.10">
    <property type="entry name" value="Spore Coat Polysaccharide Biosynthesis Protein SpsA, Chain A"/>
    <property type="match status" value="1"/>
</dbReference>
<evidence type="ECO:0000313" key="1">
    <source>
        <dbReference type="EMBL" id="ODR95875.1"/>
    </source>
</evidence>
<reference evidence="1 2" key="1">
    <citation type="journal article" date="2016" name="Environ. Microbiol.">
        <title>New Methyloceanibacter diversity from North Sea sediments includes methanotroph containing solely the soluble methane monooxygenase.</title>
        <authorList>
            <person name="Vekeman B."/>
            <person name="Kerckhof F.M."/>
            <person name="Cremers G."/>
            <person name="de Vos P."/>
            <person name="Vandamme P."/>
            <person name="Boon N."/>
            <person name="Op den Camp H.J."/>
            <person name="Heylen K."/>
        </authorList>
    </citation>
    <scope>NUCLEOTIDE SEQUENCE [LARGE SCALE GENOMIC DNA]</scope>
    <source>
        <strain evidence="1 2">R-67176</strain>
    </source>
</reference>
<dbReference type="EMBL" id="LPWE01000010">
    <property type="protein sequence ID" value="ODR95875.1"/>
    <property type="molecule type" value="Genomic_DNA"/>
</dbReference>
<sequence length="297" mass="33373">MLETEFPSVNIIKGDGNLWWTGAVAKALDTLRSSFKPGDFFLLVNNDSILQPETVAILVRESVHNGRCGVAPLALDYESGDPLTTGFALRQHHVLLDFEHQYAAIIEPSMLFEAESLYGRCSLFPAEVLDFVDNYDAETFPQYYGDVDFCLRAREQEFRFFVTGATCIRVQHGADNTGSHFAFRQGAQTLAEVKANLFSIRSLDNVVITWRYTSRHHPHRAVTATLKTAWRSLRYWRPIYAVVGPHTPQKAATRAAPASQGASLVGKALGFLTRTLNVCVVRFYNASLRLQRRAFPR</sequence>
<keyword evidence="2" id="KW-1185">Reference proteome</keyword>
<dbReference type="InterPro" id="IPR029044">
    <property type="entry name" value="Nucleotide-diphossugar_trans"/>
</dbReference>
<dbReference type="PANTHER" id="PTHR43179:SF7">
    <property type="entry name" value="RHAMNOSYLTRANSFERASE WBBL"/>
    <property type="match status" value="1"/>
</dbReference>
<accession>A0A1E3VQT3</accession>
<dbReference type="Proteomes" id="UP000094172">
    <property type="component" value="Unassembled WGS sequence"/>
</dbReference>
<comment type="caution">
    <text evidence="1">The sequence shown here is derived from an EMBL/GenBank/DDBJ whole genome shotgun (WGS) entry which is preliminary data.</text>
</comment>
<name>A0A1E3VQT3_9HYPH</name>
<dbReference type="AlphaFoldDB" id="A0A1E3VQT3"/>
<evidence type="ECO:0000313" key="2">
    <source>
        <dbReference type="Proteomes" id="UP000094172"/>
    </source>
</evidence>
<dbReference type="RefSeq" id="WP_069444067.1">
    <property type="nucleotide sequence ID" value="NZ_LPWE01000010.1"/>
</dbReference>
<gene>
    <name evidence="1" type="ORF">AUC70_03185</name>
</gene>
<protein>
    <recommendedName>
        <fullName evidence="3">Glycosyltransferase 2-like domain-containing protein</fullName>
    </recommendedName>
</protein>
<evidence type="ECO:0008006" key="3">
    <source>
        <dbReference type="Google" id="ProtNLM"/>
    </source>
</evidence>
<organism evidence="1 2">
    <name type="scientific">Methyloceanibacter stevinii</name>
    <dbReference type="NCBI Taxonomy" id="1774970"/>
    <lineage>
        <taxon>Bacteria</taxon>
        <taxon>Pseudomonadati</taxon>
        <taxon>Pseudomonadota</taxon>
        <taxon>Alphaproteobacteria</taxon>
        <taxon>Hyphomicrobiales</taxon>
        <taxon>Hyphomicrobiaceae</taxon>
        <taxon>Methyloceanibacter</taxon>
    </lineage>
</organism>
<proteinExistence type="predicted"/>
<dbReference type="PANTHER" id="PTHR43179">
    <property type="entry name" value="RHAMNOSYLTRANSFERASE WBBL"/>
    <property type="match status" value="1"/>
</dbReference>
<dbReference type="SUPFAM" id="SSF53448">
    <property type="entry name" value="Nucleotide-diphospho-sugar transferases"/>
    <property type="match status" value="1"/>
</dbReference>
<dbReference type="STRING" id="1774970.AUC70_03185"/>